<evidence type="ECO:0000256" key="1">
    <source>
        <dbReference type="ARBA" id="ARBA00004141"/>
    </source>
</evidence>
<dbReference type="PROSITE" id="PS00216">
    <property type="entry name" value="SUGAR_TRANSPORT_1"/>
    <property type="match status" value="1"/>
</dbReference>
<name>A0A8H4N0S5_9PEZI</name>
<evidence type="ECO:0000256" key="5">
    <source>
        <dbReference type="SAM" id="MobiDB-lite"/>
    </source>
</evidence>
<feature type="transmembrane region" description="Helical" evidence="6">
    <location>
        <begin position="236"/>
        <end position="256"/>
    </location>
</feature>
<feature type="transmembrane region" description="Helical" evidence="6">
    <location>
        <begin position="79"/>
        <end position="104"/>
    </location>
</feature>
<feature type="transmembrane region" description="Helical" evidence="6">
    <location>
        <begin position="346"/>
        <end position="371"/>
    </location>
</feature>
<feature type="compositionally biased region" description="Low complexity" evidence="5">
    <location>
        <begin position="1"/>
        <end position="24"/>
    </location>
</feature>
<dbReference type="AlphaFoldDB" id="A0A8H4N0S5"/>
<dbReference type="InterPro" id="IPR011701">
    <property type="entry name" value="MFS"/>
</dbReference>
<dbReference type="GO" id="GO:0000329">
    <property type="term" value="C:fungal-type vacuole membrane"/>
    <property type="evidence" value="ECO:0007669"/>
    <property type="project" value="TreeGrafter"/>
</dbReference>
<dbReference type="InterPro" id="IPR036259">
    <property type="entry name" value="MFS_trans_sf"/>
</dbReference>
<feature type="transmembrane region" description="Helical" evidence="6">
    <location>
        <begin position="444"/>
        <end position="467"/>
    </location>
</feature>
<comment type="subcellular location">
    <subcellularLocation>
        <location evidence="1">Membrane</location>
        <topology evidence="1">Multi-pass membrane protein</topology>
    </subcellularLocation>
</comment>
<evidence type="ECO:0000256" key="6">
    <source>
        <dbReference type="SAM" id="Phobius"/>
    </source>
</evidence>
<feature type="transmembrane region" description="Helical" evidence="6">
    <location>
        <begin position="277"/>
        <end position="296"/>
    </location>
</feature>
<keyword evidence="2 6" id="KW-0812">Transmembrane</keyword>
<comment type="caution">
    <text evidence="8">The sequence shown here is derived from an EMBL/GenBank/DDBJ whole genome shotgun (WGS) entry which is preliminary data.</text>
</comment>
<dbReference type="PANTHER" id="PTHR23501:SF33">
    <property type="entry name" value="MAJOR FACILITATOR SUPERFAMILY (MFS) PROFILE DOMAIN-CONTAINING PROTEIN"/>
    <property type="match status" value="1"/>
</dbReference>
<feature type="transmembrane region" description="Helical" evidence="6">
    <location>
        <begin position="412"/>
        <end position="432"/>
    </location>
</feature>
<dbReference type="Proteomes" id="UP000572817">
    <property type="component" value="Unassembled WGS sequence"/>
</dbReference>
<dbReference type="InterPro" id="IPR020846">
    <property type="entry name" value="MFS_dom"/>
</dbReference>
<feature type="transmembrane region" description="Helical" evidence="6">
    <location>
        <begin position="173"/>
        <end position="193"/>
    </location>
</feature>
<evidence type="ECO:0000256" key="2">
    <source>
        <dbReference type="ARBA" id="ARBA00022692"/>
    </source>
</evidence>
<evidence type="ECO:0000256" key="3">
    <source>
        <dbReference type="ARBA" id="ARBA00022989"/>
    </source>
</evidence>
<dbReference type="EMBL" id="WWBZ02000073">
    <property type="protein sequence ID" value="KAF4301886.1"/>
    <property type="molecule type" value="Genomic_DNA"/>
</dbReference>
<feature type="transmembrane region" description="Helical" evidence="6">
    <location>
        <begin position="479"/>
        <end position="501"/>
    </location>
</feature>
<dbReference type="Gene3D" id="1.20.1250.20">
    <property type="entry name" value="MFS general substrate transporter like domains"/>
    <property type="match status" value="1"/>
</dbReference>
<dbReference type="OrthoDB" id="6770063at2759"/>
<reference evidence="8" key="1">
    <citation type="submission" date="2020-04" db="EMBL/GenBank/DDBJ databases">
        <title>Genome Assembly and Annotation of Botryosphaeria dothidea sdau 11-99, a Latent Pathogen of Apple Fruit Ring Rot in China.</title>
        <authorList>
            <person name="Yu C."/>
            <person name="Diao Y."/>
            <person name="Lu Q."/>
            <person name="Zhao J."/>
            <person name="Cui S."/>
            <person name="Peng C."/>
            <person name="He B."/>
            <person name="Liu H."/>
        </authorList>
    </citation>
    <scope>NUCLEOTIDE SEQUENCE [LARGE SCALE GENOMIC DNA]</scope>
    <source>
        <strain evidence="8">Sdau11-99</strain>
    </source>
</reference>
<dbReference type="PROSITE" id="PS50850">
    <property type="entry name" value="MFS"/>
    <property type="match status" value="1"/>
</dbReference>
<keyword evidence="9" id="KW-1185">Reference proteome</keyword>
<accession>A0A8H4N0S5</accession>
<feature type="transmembrane region" description="Helical" evidence="6">
    <location>
        <begin position="144"/>
        <end position="167"/>
    </location>
</feature>
<feature type="transmembrane region" description="Helical" evidence="6">
    <location>
        <begin position="383"/>
        <end position="405"/>
    </location>
</feature>
<dbReference type="PANTHER" id="PTHR23501">
    <property type="entry name" value="MAJOR FACILITATOR SUPERFAMILY"/>
    <property type="match status" value="1"/>
</dbReference>
<proteinExistence type="predicted"/>
<feature type="transmembrane region" description="Helical" evidence="6">
    <location>
        <begin position="553"/>
        <end position="570"/>
    </location>
</feature>
<dbReference type="Pfam" id="PF07690">
    <property type="entry name" value="MFS_1"/>
    <property type="match status" value="1"/>
</dbReference>
<feature type="transmembrane region" description="Helical" evidence="6">
    <location>
        <begin position="116"/>
        <end position="132"/>
    </location>
</feature>
<evidence type="ECO:0000313" key="8">
    <source>
        <dbReference type="EMBL" id="KAF4301886.1"/>
    </source>
</evidence>
<feature type="transmembrane region" description="Helical" evidence="6">
    <location>
        <begin position="308"/>
        <end position="325"/>
    </location>
</feature>
<organism evidence="8 9">
    <name type="scientific">Botryosphaeria dothidea</name>
    <dbReference type="NCBI Taxonomy" id="55169"/>
    <lineage>
        <taxon>Eukaryota</taxon>
        <taxon>Fungi</taxon>
        <taxon>Dikarya</taxon>
        <taxon>Ascomycota</taxon>
        <taxon>Pezizomycotina</taxon>
        <taxon>Dothideomycetes</taxon>
        <taxon>Dothideomycetes incertae sedis</taxon>
        <taxon>Botryosphaeriales</taxon>
        <taxon>Botryosphaeriaceae</taxon>
        <taxon>Botryosphaeria</taxon>
    </lineage>
</organism>
<dbReference type="InterPro" id="IPR005829">
    <property type="entry name" value="Sugar_transporter_CS"/>
</dbReference>
<evidence type="ECO:0000259" key="7">
    <source>
        <dbReference type="PROSITE" id="PS50850"/>
    </source>
</evidence>
<keyword evidence="4 6" id="KW-0472">Membrane</keyword>
<keyword evidence="3 6" id="KW-1133">Transmembrane helix</keyword>
<dbReference type="GO" id="GO:0015174">
    <property type="term" value="F:basic amino acid transmembrane transporter activity"/>
    <property type="evidence" value="ECO:0007669"/>
    <property type="project" value="TreeGrafter"/>
</dbReference>
<evidence type="ECO:0000256" key="4">
    <source>
        <dbReference type="ARBA" id="ARBA00023136"/>
    </source>
</evidence>
<evidence type="ECO:0000313" key="9">
    <source>
        <dbReference type="Proteomes" id="UP000572817"/>
    </source>
</evidence>
<feature type="region of interest" description="Disordered" evidence="5">
    <location>
        <begin position="1"/>
        <end position="41"/>
    </location>
</feature>
<protein>
    <submittedName>
        <fullName evidence="8">Multidrug resistance protein</fullName>
    </submittedName>
</protein>
<sequence length="575" mass="61169">MALLSSKASSSFSSSSSSSASSKLGSRRNSDVDERAPLLSTVPHAYLGNDETDEAASLRKSSSSDDVTQTTSHKKIISILAVLLIGVFISNADFSIVLATHALIASEFYDLSNSSWIFVSFGLAATTAQPLIGKLSDIFGRKHVLLTTYVLFTIGCGIIGLAPSLGIVILGRVLSGIGCTGMSALVSIILTDLVPLRDVAAWRSYVNIFATAGRCLGGPVGGWFTDTIGWRWTFFLQVPIMLVATILAWFLVPANIPPLSLLESDGPEDKRKPFSRLDFAGSITLASTVLLVMFPLELGGQKIAWSHPLMFILCGSAVVTGALFVQAERRATEPVFPLELFRQKSFVISSVVFALQIGAQSSMMFTVPLYFQVTAAANSTRAGAHLLPAVMGNTVSTLVSGAIIGRSGRYKTLVTVGTSFTSVSYLLMLLRWNGHTNIWESGYIIPGGFGTGMASSALFIALTASIAPSLVAIGSASMYFSLSVGSLIGTAASSAIIQTVVRHGLQEVVAGDAPNRDEFIRRCLEDIGFIQHLQGPIKEKIIHVYVLGFKGTYGMSIALSVVGTVLGLFIRERSL</sequence>
<dbReference type="SUPFAM" id="SSF103473">
    <property type="entry name" value="MFS general substrate transporter"/>
    <property type="match status" value="1"/>
</dbReference>
<feature type="domain" description="Major facilitator superfamily (MFS) profile" evidence="7">
    <location>
        <begin position="79"/>
        <end position="575"/>
    </location>
</feature>
<gene>
    <name evidence="8" type="ORF">GTA08_BOTSDO10526</name>
</gene>